<dbReference type="OrthoDB" id="5339771at2"/>
<keyword evidence="2" id="KW-1185">Reference proteome</keyword>
<organism evidence="1 2">
    <name type="scientific">Nitratiruptor tergarcus DSM 16512</name>
    <dbReference type="NCBI Taxonomy" id="1069081"/>
    <lineage>
        <taxon>Bacteria</taxon>
        <taxon>Pseudomonadati</taxon>
        <taxon>Campylobacterota</taxon>
        <taxon>Epsilonproteobacteria</taxon>
        <taxon>Nautiliales</taxon>
        <taxon>Nitratiruptoraceae</taxon>
        <taxon>Nitratiruptor</taxon>
    </lineage>
</organism>
<protein>
    <recommendedName>
        <fullName evidence="3">Cytochrome c domain-containing protein</fullName>
    </recommendedName>
</protein>
<evidence type="ECO:0008006" key="3">
    <source>
        <dbReference type="Google" id="ProtNLM"/>
    </source>
</evidence>
<evidence type="ECO:0000313" key="1">
    <source>
        <dbReference type="EMBL" id="SMC10000.1"/>
    </source>
</evidence>
<dbReference type="RefSeq" id="WP_084276364.1">
    <property type="nucleotide sequence ID" value="NZ_AP026671.1"/>
</dbReference>
<evidence type="ECO:0000313" key="2">
    <source>
        <dbReference type="Proteomes" id="UP000192602"/>
    </source>
</evidence>
<dbReference type="Proteomes" id="UP000192602">
    <property type="component" value="Unassembled WGS sequence"/>
</dbReference>
<gene>
    <name evidence="1" type="ORF">SAMN05660197_1830</name>
</gene>
<sequence>MVKVILCLFLSLQIVLSSDFDTACLACHEKKNIPLKPIFFEYLLYYSSKSAILKATKEYLLHPTLQKRLYKKAPPYQHKISQKRLDKLLEEYWERYKVIGKIK</sequence>
<accession>A0A1W1WVE1</accession>
<dbReference type="EMBL" id="FWWZ01000001">
    <property type="protein sequence ID" value="SMC10000.1"/>
    <property type="molecule type" value="Genomic_DNA"/>
</dbReference>
<dbReference type="AlphaFoldDB" id="A0A1W1WVE1"/>
<name>A0A1W1WVE1_9BACT</name>
<proteinExistence type="predicted"/>
<reference evidence="2" key="1">
    <citation type="submission" date="2017-04" db="EMBL/GenBank/DDBJ databases">
        <authorList>
            <person name="Varghese N."/>
            <person name="Submissions S."/>
        </authorList>
    </citation>
    <scope>NUCLEOTIDE SEQUENCE [LARGE SCALE GENOMIC DNA]</scope>
    <source>
        <strain evidence="2">DSM 16512</strain>
    </source>
</reference>
<dbReference type="STRING" id="1069081.SAMN05660197_1830"/>